<comment type="caution">
    <text evidence="1">The sequence shown here is derived from an EMBL/GenBank/DDBJ whole genome shotgun (WGS) entry which is preliminary data.</text>
</comment>
<name>A0A815Y701_9BILA</name>
<proteinExistence type="predicted"/>
<evidence type="ECO:0000313" key="1">
    <source>
        <dbReference type="EMBL" id="CAF1566135.1"/>
    </source>
</evidence>
<accession>A0A815Y701</accession>
<feature type="non-terminal residue" evidence="1">
    <location>
        <position position="16"/>
    </location>
</feature>
<evidence type="ECO:0000313" key="2">
    <source>
        <dbReference type="Proteomes" id="UP000663845"/>
    </source>
</evidence>
<dbReference type="Proteomes" id="UP000663845">
    <property type="component" value="Unassembled WGS sequence"/>
</dbReference>
<organism evidence="1 2">
    <name type="scientific">Adineta steineri</name>
    <dbReference type="NCBI Taxonomy" id="433720"/>
    <lineage>
        <taxon>Eukaryota</taxon>
        <taxon>Metazoa</taxon>
        <taxon>Spiralia</taxon>
        <taxon>Gnathifera</taxon>
        <taxon>Rotifera</taxon>
        <taxon>Eurotatoria</taxon>
        <taxon>Bdelloidea</taxon>
        <taxon>Adinetida</taxon>
        <taxon>Adinetidae</taxon>
        <taxon>Adineta</taxon>
    </lineage>
</organism>
<protein>
    <submittedName>
        <fullName evidence="1">Uncharacterized protein</fullName>
    </submittedName>
</protein>
<sequence>MDRHGCMVMWLTCYHE</sequence>
<reference evidence="1" key="1">
    <citation type="submission" date="2021-02" db="EMBL/GenBank/DDBJ databases">
        <authorList>
            <person name="Nowell W R."/>
        </authorList>
    </citation>
    <scope>NUCLEOTIDE SEQUENCE</scope>
</reference>
<gene>
    <name evidence="1" type="ORF">JYZ213_LOCUS47140</name>
</gene>
<dbReference type="AlphaFoldDB" id="A0A815Y701"/>
<dbReference type="EMBL" id="CAJNOG010007656">
    <property type="protein sequence ID" value="CAF1566135.1"/>
    <property type="molecule type" value="Genomic_DNA"/>
</dbReference>